<name>A0ABT1TDV1_9GAMM</name>
<evidence type="ECO:0000313" key="2">
    <source>
        <dbReference type="EMBL" id="MCQ8103464.1"/>
    </source>
</evidence>
<evidence type="ECO:0000259" key="1">
    <source>
        <dbReference type="PROSITE" id="PS51459"/>
    </source>
</evidence>
<gene>
    <name evidence="2" type="ORF">NP590_05030</name>
</gene>
<dbReference type="Pfam" id="PF02661">
    <property type="entry name" value="Fic"/>
    <property type="match status" value="1"/>
</dbReference>
<dbReference type="InterPro" id="IPR003812">
    <property type="entry name" value="Fido"/>
</dbReference>
<sequence>MTINDSLDLLLAEIDLLKAELQLHAHEITPALQKNLDIDYTHDSNALEGSSLNLAETDMVIRNGLMLPGKPMGENLTALNHYQTIHFIRDQAREQNLLSASLLQKLHIMLSRGVQHQIGGAFRSQEGRLIGGQTAPPPEQIAHLLETHLHWLNLEGPFLHPVVFAAEAHFRLLSLLPFQNYNGLCARLLMNLVLLSEGFPVLNIVANRVVWSDYTASFNAAQTGEPQAWQAFIAKQAVLNAQNLLHRLEHQATI</sequence>
<dbReference type="PANTHER" id="PTHR13504:SF38">
    <property type="entry name" value="FIDO DOMAIN-CONTAINING PROTEIN"/>
    <property type="match status" value="1"/>
</dbReference>
<comment type="caution">
    <text evidence="2">The sequence shown here is derived from an EMBL/GenBank/DDBJ whole genome shotgun (WGS) entry which is preliminary data.</text>
</comment>
<dbReference type="InterPro" id="IPR040198">
    <property type="entry name" value="Fido_containing"/>
</dbReference>
<keyword evidence="3" id="KW-1185">Reference proteome</keyword>
<dbReference type="InterPro" id="IPR036597">
    <property type="entry name" value="Fido-like_dom_sf"/>
</dbReference>
<proteinExistence type="predicted"/>
<dbReference type="Gene3D" id="1.10.3290.10">
    <property type="entry name" value="Fido-like domain"/>
    <property type="match status" value="1"/>
</dbReference>
<evidence type="ECO:0000313" key="3">
    <source>
        <dbReference type="Proteomes" id="UP001524499"/>
    </source>
</evidence>
<organism evidence="2 3">
    <name type="scientific">Methylomonas subterranea</name>
    <dbReference type="NCBI Taxonomy" id="2952225"/>
    <lineage>
        <taxon>Bacteria</taxon>
        <taxon>Pseudomonadati</taxon>
        <taxon>Pseudomonadota</taxon>
        <taxon>Gammaproteobacteria</taxon>
        <taxon>Methylococcales</taxon>
        <taxon>Methylococcaceae</taxon>
        <taxon>Methylomonas</taxon>
    </lineage>
</organism>
<protein>
    <submittedName>
        <fullName evidence="2">Fic family protein</fullName>
    </submittedName>
</protein>
<reference evidence="2 3" key="1">
    <citation type="submission" date="2022-07" db="EMBL/GenBank/DDBJ databases">
        <title>Methylomonas rivi sp. nov., Methylomonas rosea sp. nov., Methylomonas aureus sp. nov. and Methylomonas subterranea sp. nov., four novel methanotrophs isolated from a freshwater creek and the deep terrestrial subsurface.</title>
        <authorList>
            <person name="Abin C."/>
            <person name="Sankaranarayanan K."/>
            <person name="Garner C."/>
            <person name="Sindelar R."/>
            <person name="Kotary K."/>
            <person name="Garner R."/>
            <person name="Barclay S."/>
            <person name="Lawson P."/>
            <person name="Krumholz L."/>
        </authorList>
    </citation>
    <scope>NUCLEOTIDE SEQUENCE [LARGE SCALE GENOMIC DNA]</scope>
    <source>
        <strain evidence="2 3">SURF-2</strain>
    </source>
</reference>
<dbReference type="PROSITE" id="PS51459">
    <property type="entry name" value="FIDO"/>
    <property type="match status" value="1"/>
</dbReference>
<dbReference type="RefSeq" id="WP_256601165.1">
    <property type="nucleotide sequence ID" value="NZ_JANIBJ010000007.1"/>
</dbReference>
<accession>A0ABT1TDV1</accession>
<dbReference type="SUPFAM" id="SSF140931">
    <property type="entry name" value="Fic-like"/>
    <property type="match status" value="1"/>
</dbReference>
<dbReference type="PANTHER" id="PTHR13504">
    <property type="entry name" value="FIDO DOMAIN-CONTAINING PROTEIN DDB_G0283145"/>
    <property type="match status" value="1"/>
</dbReference>
<feature type="domain" description="Fido" evidence="1">
    <location>
        <begin position="98"/>
        <end position="235"/>
    </location>
</feature>
<dbReference type="EMBL" id="JANIBJ010000007">
    <property type="protein sequence ID" value="MCQ8103464.1"/>
    <property type="molecule type" value="Genomic_DNA"/>
</dbReference>
<dbReference type="Proteomes" id="UP001524499">
    <property type="component" value="Unassembled WGS sequence"/>
</dbReference>